<organism evidence="2 3">
    <name type="scientific">Acropora cervicornis</name>
    <name type="common">Staghorn coral</name>
    <dbReference type="NCBI Taxonomy" id="6130"/>
    <lineage>
        <taxon>Eukaryota</taxon>
        <taxon>Metazoa</taxon>
        <taxon>Cnidaria</taxon>
        <taxon>Anthozoa</taxon>
        <taxon>Hexacorallia</taxon>
        <taxon>Scleractinia</taxon>
        <taxon>Astrocoeniina</taxon>
        <taxon>Acroporidae</taxon>
        <taxon>Acropora</taxon>
    </lineage>
</organism>
<sequence>MAEGSRKTEREVKMLEDALKDMTVCMRIFSLTLRSLYVQHAVGTNEEPAREFRKLRDDTRNDAIVYHRYILPVSTKFVSSIREYFEYYDALNYEEWCEMLPDILQETKGYKELCDTVLQMHEDFLVPLKKRNDEVLLLVTKFEDLEAEYEKKKRELEERAQKNLDWAIFLSFVPYIGPMAAQVLGFLADLHMAKAVAEGQQAKIQEAASVAVSKALIPALKKFINGIEIAAGFFSTIEHELMSFENKAWNADDDPKKCHYMVMKTEAKDMKATCQTFYEVLPAVRTDFKAIPTEGTNENYAHEWLEKLKKTIREKCSVPGLAGKMLRDMKMRSRFEPSL</sequence>
<feature type="coiled-coil region" evidence="1">
    <location>
        <begin position="135"/>
        <end position="162"/>
    </location>
</feature>
<evidence type="ECO:0000313" key="3">
    <source>
        <dbReference type="Proteomes" id="UP001249851"/>
    </source>
</evidence>
<reference evidence="2" key="2">
    <citation type="journal article" date="2023" name="Science">
        <title>Genomic signatures of disease resistance in endangered staghorn corals.</title>
        <authorList>
            <person name="Vollmer S.V."/>
            <person name="Selwyn J.D."/>
            <person name="Despard B.A."/>
            <person name="Roesel C.L."/>
        </authorList>
    </citation>
    <scope>NUCLEOTIDE SEQUENCE</scope>
    <source>
        <strain evidence="2">K2</strain>
    </source>
</reference>
<reference evidence="2" key="1">
    <citation type="journal article" date="2023" name="G3 (Bethesda)">
        <title>Whole genome assembly and annotation of the endangered Caribbean coral Acropora cervicornis.</title>
        <authorList>
            <person name="Selwyn J.D."/>
            <person name="Vollmer S.V."/>
        </authorList>
    </citation>
    <scope>NUCLEOTIDE SEQUENCE</scope>
    <source>
        <strain evidence="2">K2</strain>
    </source>
</reference>
<evidence type="ECO:0000313" key="2">
    <source>
        <dbReference type="EMBL" id="KAK2566925.1"/>
    </source>
</evidence>
<keyword evidence="3" id="KW-1185">Reference proteome</keyword>
<keyword evidence="1" id="KW-0175">Coiled coil</keyword>
<dbReference type="EMBL" id="JARQWQ010000015">
    <property type="protein sequence ID" value="KAK2566925.1"/>
    <property type="molecule type" value="Genomic_DNA"/>
</dbReference>
<dbReference type="Proteomes" id="UP001249851">
    <property type="component" value="Unassembled WGS sequence"/>
</dbReference>
<proteinExistence type="predicted"/>
<name>A0AAD9QT61_ACRCE</name>
<gene>
    <name evidence="2" type="ORF">P5673_008685</name>
</gene>
<dbReference type="SUPFAM" id="SSF58100">
    <property type="entry name" value="Bacterial hemolysins"/>
    <property type="match status" value="1"/>
</dbReference>
<evidence type="ECO:0000256" key="1">
    <source>
        <dbReference type="SAM" id="Coils"/>
    </source>
</evidence>
<dbReference type="AlphaFoldDB" id="A0AAD9QT61"/>
<comment type="caution">
    <text evidence="2">The sequence shown here is derived from an EMBL/GenBank/DDBJ whole genome shotgun (WGS) entry which is preliminary data.</text>
</comment>
<protein>
    <submittedName>
        <fullName evidence="2">Uncharacterized protein</fullName>
    </submittedName>
</protein>
<accession>A0AAD9QT61</accession>